<proteinExistence type="predicted"/>
<evidence type="ECO:0000313" key="2">
    <source>
        <dbReference type="Proteomes" id="UP000627781"/>
    </source>
</evidence>
<dbReference type="RefSeq" id="WP_143317686.1">
    <property type="nucleotide sequence ID" value="NZ_JACSRA010000016.1"/>
</dbReference>
<dbReference type="Proteomes" id="UP000627781">
    <property type="component" value="Unassembled WGS sequence"/>
</dbReference>
<keyword evidence="2" id="KW-1185">Reference proteome</keyword>
<organism evidence="1 2">
    <name type="scientific">Clostridium cibarium</name>
    <dbReference type="NCBI Taxonomy" id="2762247"/>
    <lineage>
        <taxon>Bacteria</taxon>
        <taxon>Bacillati</taxon>
        <taxon>Bacillota</taxon>
        <taxon>Clostridia</taxon>
        <taxon>Eubacteriales</taxon>
        <taxon>Clostridiaceae</taxon>
        <taxon>Clostridium</taxon>
    </lineage>
</organism>
<evidence type="ECO:0000313" key="1">
    <source>
        <dbReference type="EMBL" id="MBD7911905.1"/>
    </source>
</evidence>
<comment type="caution">
    <text evidence="1">The sequence shown here is derived from an EMBL/GenBank/DDBJ whole genome shotgun (WGS) entry which is preliminary data.</text>
</comment>
<dbReference type="InterPro" id="IPR045721">
    <property type="entry name" value="DUF6075"/>
</dbReference>
<dbReference type="EMBL" id="JACSRA010000016">
    <property type="protein sequence ID" value="MBD7911905.1"/>
    <property type="molecule type" value="Genomic_DNA"/>
</dbReference>
<reference evidence="1 2" key="1">
    <citation type="submission" date="2020-08" db="EMBL/GenBank/DDBJ databases">
        <title>A Genomic Blueprint of the Chicken Gut Microbiome.</title>
        <authorList>
            <person name="Gilroy R."/>
            <person name="Ravi A."/>
            <person name="Getino M."/>
            <person name="Pursley I."/>
            <person name="Horton D.L."/>
            <person name="Alikhan N.-F."/>
            <person name="Baker D."/>
            <person name="Gharbi K."/>
            <person name="Hall N."/>
            <person name="Watson M."/>
            <person name="Adriaenssens E.M."/>
            <person name="Foster-Nyarko E."/>
            <person name="Jarju S."/>
            <person name="Secka A."/>
            <person name="Antonio M."/>
            <person name="Oren A."/>
            <person name="Chaudhuri R."/>
            <person name="La Ragione R.M."/>
            <person name="Hildebrand F."/>
            <person name="Pallen M.J."/>
        </authorList>
    </citation>
    <scope>NUCLEOTIDE SEQUENCE [LARGE SCALE GENOMIC DNA]</scope>
    <source>
        <strain evidence="1 2">Sa3CVN1</strain>
    </source>
</reference>
<gene>
    <name evidence="1" type="ORF">H9661_11090</name>
</gene>
<dbReference type="Pfam" id="PF19552">
    <property type="entry name" value="DUF6075"/>
    <property type="match status" value="1"/>
</dbReference>
<accession>A0ABR8PUU7</accession>
<name>A0ABR8PUU7_9CLOT</name>
<sequence length="120" mass="13805">MLKLISRETKDRYSKILKEMGVIGEGVLEKNKVAALYIICAKENLWDNRKLLFDLSNQNIKEEGFKLVKGKGNRALVLLAFNLFNSYKDDETDVFSIVQKIDRQDRDIVINAINIIWTAA</sequence>
<protein>
    <submittedName>
        <fullName evidence="1">Uncharacterized protein</fullName>
    </submittedName>
</protein>